<evidence type="ECO:0000256" key="9">
    <source>
        <dbReference type="ARBA" id="ARBA00023237"/>
    </source>
</evidence>
<name>A0ABP8L2G9_9BURK</name>
<comment type="caution">
    <text evidence="15">The sequence shown here is derived from an EMBL/GenBank/DDBJ whole genome shotgun (WGS) entry which is preliminary data.</text>
</comment>
<evidence type="ECO:0000256" key="6">
    <source>
        <dbReference type="ARBA" id="ARBA00023077"/>
    </source>
</evidence>
<proteinExistence type="inferred from homology"/>
<dbReference type="Proteomes" id="UP001501788">
    <property type="component" value="Unassembled WGS sequence"/>
</dbReference>
<dbReference type="PROSITE" id="PS52016">
    <property type="entry name" value="TONB_DEPENDENT_REC_3"/>
    <property type="match status" value="1"/>
</dbReference>
<feature type="signal peptide" evidence="12">
    <location>
        <begin position="1"/>
        <end position="37"/>
    </location>
</feature>
<gene>
    <name evidence="15" type="ORF">GCM10023090_10170</name>
</gene>
<dbReference type="InterPro" id="IPR012910">
    <property type="entry name" value="Plug_dom"/>
</dbReference>
<keyword evidence="16" id="KW-1185">Reference proteome</keyword>
<organism evidence="15 16">
    <name type="scientific">Acidovorax lacteus</name>
    <dbReference type="NCBI Taxonomy" id="1924988"/>
    <lineage>
        <taxon>Bacteria</taxon>
        <taxon>Pseudomonadati</taxon>
        <taxon>Pseudomonadota</taxon>
        <taxon>Betaproteobacteria</taxon>
        <taxon>Burkholderiales</taxon>
        <taxon>Comamonadaceae</taxon>
        <taxon>Acidovorax</taxon>
    </lineage>
</organism>
<evidence type="ECO:0000256" key="3">
    <source>
        <dbReference type="ARBA" id="ARBA00022448"/>
    </source>
</evidence>
<dbReference type="InterPro" id="IPR036942">
    <property type="entry name" value="Beta-barrel_TonB_sf"/>
</dbReference>
<evidence type="ECO:0000256" key="12">
    <source>
        <dbReference type="SAM" id="SignalP"/>
    </source>
</evidence>
<evidence type="ECO:0000256" key="11">
    <source>
        <dbReference type="RuleBase" id="RU003357"/>
    </source>
</evidence>
<dbReference type="InterPro" id="IPR039426">
    <property type="entry name" value="TonB-dep_rcpt-like"/>
</dbReference>
<keyword evidence="6 11" id="KW-0798">TonB box</keyword>
<dbReference type="Gene3D" id="2.170.130.10">
    <property type="entry name" value="TonB-dependent receptor, plug domain"/>
    <property type="match status" value="1"/>
</dbReference>
<dbReference type="Gene3D" id="2.40.170.20">
    <property type="entry name" value="TonB-dependent receptor, beta-barrel domain"/>
    <property type="match status" value="1"/>
</dbReference>
<evidence type="ECO:0000313" key="16">
    <source>
        <dbReference type="Proteomes" id="UP001501788"/>
    </source>
</evidence>
<dbReference type="Pfam" id="PF00593">
    <property type="entry name" value="TonB_dep_Rec_b-barrel"/>
    <property type="match status" value="1"/>
</dbReference>
<dbReference type="Pfam" id="PF07715">
    <property type="entry name" value="Plug"/>
    <property type="match status" value="1"/>
</dbReference>
<sequence>MHAAAPLRAAQAGVHRQALLLPTALAAWLACCSSASAQTPPPAAPAALPEVTVTSSGLSLGATEMTTPVSVLEGDTLVRQRAATLGETLESEPGVQATHFGAGASRPIVRGMDGPRVQIVSDGAELHDASTVSPDHAVASEPLLARQIEVLRGPSALVHSAGAVGGVVNVLDGRVPTQRPAKAVEGSAELRAASAAGEGAAAFELTTGAGPLVLHAEGARRSAGDYRVGKGWSPEGSMLRRVPGSFSRGDTGSVGLSWVGDAGYLGLAFTRQTARYGLPGHQHGLEHCHTHGSQLHCGVHATPLVDKAEDDHDHDHSDVPVVDLLSERVDLRGEWRRPAPGIAALRLRAGSTDYRHDELEGGVAATTFRNRAHDLRLELQHEPIAGLRGLVGVHTVQRRFRADGEEAYVLPTETRRTGVFWLEEYRWQQWRFEAALRHDQQTSEEIESRTRRSHSGTSASLGAVWNFTPGWALATSWTRAHRAPTAEELYARGLHLATRTYERGDANLRSEVSNNFDIGLRKTAGDTTFAVSAFRNRIGRYIYGRTLDVVDGLQLLQYSQQDAVFTGLEGQVRQRLNRHWGVDWGVGLFGDVVRARLADGSALPRIAPARLGVRLDGEWGAWQGQVEWVQVSSQRRVAALETATPGYGMLNAGLAWRGQWQGTPWQVYLKGQNLTNRLAYAHTSYIKTDAPLRGRNLVAGVRVDF</sequence>
<keyword evidence="9 10" id="KW-0998">Cell outer membrane</keyword>
<dbReference type="InterPro" id="IPR037066">
    <property type="entry name" value="Plug_dom_sf"/>
</dbReference>
<keyword evidence="5 10" id="KW-0812">Transmembrane</keyword>
<feature type="domain" description="TonB-dependent receptor-like beta-barrel" evidence="13">
    <location>
        <begin position="270"/>
        <end position="674"/>
    </location>
</feature>
<comment type="subcellular location">
    <subcellularLocation>
        <location evidence="1 10">Cell outer membrane</location>
        <topology evidence="1 10">Multi-pass membrane protein</topology>
    </subcellularLocation>
</comment>
<keyword evidence="12" id="KW-0732">Signal</keyword>
<keyword evidence="8 15" id="KW-0675">Receptor</keyword>
<dbReference type="InterPro" id="IPR000531">
    <property type="entry name" value="Beta-barrel_TonB"/>
</dbReference>
<evidence type="ECO:0000256" key="10">
    <source>
        <dbReference type="PROSITE-ProRule" id="PRU01360"/>
    </source>
</evidence>
<feature type="domain" description="TonB-dependent receptor plug" evidence="14">
    <location>
        <begin position="64"/>
        <end position="167"/>
    </location>
</feature>
<dbReference type="SUPFAM" id="SSF56935">
    <property type="entry name" value="Porins"/>
    <property type="match status" value="1"/>
</dbReference>
<dbReference type="PANTHER" id="PTHR30069">
    <property type="entry name" value="TONB-DEPENDENT OUTER MEMBRANE RECEPTOR"/>
    <property type="match status" value="1"/>
</dbReference>
<evidence type="ECO:0000259" key="14">
    <source>
        <dbReference type="Pfam" id="PF07715"/>
    </source>
</evidence>
<evidence type="ECO:0000256" key="8">
    <source>
        <dbReference type="ARBA" id="ARBA00023170"/>
    </source>
</evidence>
<evidence type="ECO:0000313" key="15">
    <source>
        <dbReference type="EMBL" id="GAA4421287.1"/>
    </source>
</evidence>
<keyword evidence="7 10" id="KW-0472">Membrane</keyword>
<feature type="chain" id="PRO_5046453781" evidence="12">
    <location>
        <begin position="38"/>
        <end position="705"/>
    </location>
</feature>
<comment type="similarity">
    <text evidence="2 10 11">Belongs to the TonB-dependent receptor family.</text>
</comment>
<keyword evidence="3 10" id="KW-0813">Transport</keyword>
<evidence type="ECO:0000256" key="7">
    <source>
        <dbReference type="ARBA" id="ARBA00023136"/>
    </source>
</evidence>
<evidence type="ECO:0000259" key="13">
    <source>
        <dbReference type="Pfam" id="PF00593"/>
    </source>
</evidence>
<evidence type="ECO:0000256" key="4">
    <source>
        <dbReference type="ARBA" id="ARBA00022452"/>
    </source>
</evidence>
<reference evidence="16" key="1">
    <citation type="journal article" date="2019" name="Int. J. Syst. Evol. Microbiol.">
        <title>The Global Catalogue of Microorganisms (GCM) 10K type strain sequencing project: providing services to taxonomists for standard genome sequencing and annotation.</title>
        <authorList>
            <consortium name="The Broad Institute Genomics Platform"/>
            <consortium name="The Broad Institute Genome Sequencing Center for Infectious Disease"/>
            <person name="Wu L."/>
            <person name="Ma J."/>
        </authorList>
    </citation>
    <scope>NUCLEOTIDE SEQUENCE [LARGE SCALE GENOMIC DNA]</scope>
    <source>
        <strain evidence="16">JCM 31890</strain>
    </source>
</reference>
<evidence type="ECO:0000256" key="1">
    <source>
        <dbReference type="ARBA" id="ARBA00004571"/>
    </source>
</evidence>
<evidence type="ECO:0000256" key="5">
    <source>
        <dbReference type="ARBA" id="ARBA00022692"/>
    </source>
</evidence>
<dbReference type="PANTHER" id="PTHR30069:SF40">
    <property type="entry name" value="TONB-DEPENDENT RECEPTOR NMB0964-RELATED"/>
    <property type="match status" value="1"/>
</dbReference>
<accession>A0ABP8L2G9</accession>
<protein>
    <submittedName>
        <fullName evidence="15">TonB-dependent receptor</fullName>
    </submittedName>
</protein>
<keyword evidence="4 10" id="KW-1134">Transmembrane beta strand</keyword>
<evidence type="ECO:0000256" key="2">
    <source>
        <dbReference type="ARBA" id="ARBA00009810"/>
    </source>
</evidence>
<dbReference type="EMBL" id="BAABEX010000007">
    <property type="protein sequence ID" value="GAA4421287.1"/>
    <property type="molecule type" value="Genomic_DNA"/>
</dbReference>